<keyword evidence="9" id="KW-0472">Membrane</keyword>
<evidence type="ECO:0000259" key="10">
    <source>
        <dbReference type="PROSITE" id="PS50893"/>
    </source>
</evidence>
<accession>A0ABN2A064</accession>
<evidence type="ECO:0000256" key="6">
    <source>
        <dbReference type="ARBA" id="ARBA00022840"/>
    </source>
</evidence>
<evidence type="ECO:0000313" key="12">
    <source>
        <dbReference type="Proteomes" id="UP001500842"/>
    </source>
</evidence>
<evidence type="ECO:0000256" key="2">
    <source>
        <dbReference type="ARBA" id="ARBA00022448"/>
    </source>
</evidence>
<keyword evidence="8" id="KW-0406">Ion transport</keyword>
<dbReference type="InterPro" id="IPR017871">
    <property type="entry name" value="ABC_transporter-like_CS"/>
</dbReference>
<evidence type="ECO:0000256" key="9">
    <source>
        <dbReference type="ARBA" id="ARBA00023136"/>
    </source>
</evidence>
<dbReference type="PANTHER" id="PTHR42771:SF2">
    <property type="entry name" value="IRON(3+)-HYDROXAMATE IMPORT ATP-BINDING PROTEIN FHUC"/>
    <property type="match status" value="1"/>
</dbReference>
<evidence type="ECO:0000256" key="1">
    <source>
        <dbReference type="ARBA" id="ARBA00004202"/>
    </source>
</evidence>
<dbReference type="RefSeq" id="WP_141004872.1">
    <property type="nucleotide sequence ID" value="NZ_BAAAOR010000007.1"/>
</dbReference>
<comment type="subcellular location">
    <subcellularLocation>
        <location evidence="1">Cell membrane</location>
        <topology evidence="1">Peripheral membrane protein</topology>
    </subcellularLocation>
</comment>
<organism evidence="11 12">
    <name type="scientific">Nocardioides humi</name>
    <dbReference type="NCBI Taxonomy" id="449461"/>
    <lineage>
        <taxon>Bacteria</taxon>
        <taxon>Bacillati</taxon>
        <taxon>Actinomycetota</taxon>
        <taxon>Actinomycetes</taxon>
        <taxon>Propionibacteriales</taxon>
        <taxon>Nocardioidaceae</taxon>
        <taxon>Nocardioides</taxon>
    </lineage>
</organism>
<evidence type="ECO:0000256" key="5">
    <source>
        <dbReference type="ARBA" id="ARBA00022741"/>
    </source>
</evidence>
<evidence type="ECO:0000313" key="11">
    <source>
        <dbReference type="EMBL" id="GAA1508490.1"/>
    </source>
</evidence>
<reference evidence="11 12" key="1">
    <citation type="journal article" date="2019" name="Int. J. Syst. Evol. Microbiol.">
        <title>The Global Catalogue of Microorganisms (GCM) 10K type strain sequencing project: providing services to taxonomists for standard genome sequencing and annotation.</title>
        <authorList>
            <consortium name="The Broad Institute Genomics Platform"/>
            <consortium name="The Broad Institute Genome Sequencing Center for Infectious Disease"/>
            <person name="Wu L."/>
            <person name="Ma J."/>
        </authorList>
    </citation>
    <scope>NUCLEOTIDE SEQUENCE [LARGE SCALE GENOMIC DNA]</scope>
    <source>
        <strain evidence="11 12">JCM 14942</strain>
    </source>
</reference>
<protein>
    <submittedName>
        <fullName evidence="11">ABC transporter ATP-binding protein</fullName>
    </submittedName>
</protein>
<keyword evidence="5" id="KW-0547">Nucleotide-binding</keyword>
<dbReference type="GO" id="GO:0005524">
    <property type="term" value="F:ATP binding"/>
    <property type="evidence" value="ECO:0007669"/>
    <property type="project" value="UniProtKB-KW"/>
</dbReference>
<evidence type="ECO:0000256" key="8">
    <source>
        <dbReference type="ARBA" id="ARBA00023065"/>
    </source>
</evidence>
<keyword evidence="6 11" id="KW-0067">ATP-binding</keyword>
<dbReference type="PROSITE" id="PS00211">
    <property type="entry name" value="ABC_TRANSPORTER_1"/>
    <property type="match status" value="1"/>
</dbReference>
<keyword evidence="4" id="KW-0410">Iron transport</keyword>
<dbReference type="Proteomes" id="UP001500842">
    <property type="component" value="Unassembled WGS sequence"/>
</dbReference>
<keyword evidence="2" id="KW-0813">Transport</keyword>
<dbReference type="CDD" id="cd03214">
    <property type="entry name" value="ABC_Iron-Siderophores_B12_Hemin"/>
    <property type="match status" value="1"/>
</dbReference>
<evidence type="ECO:0000256" key="3">
    <source>
        <dbReference type="ARBA" id="ARBA00022475"/>
    </source>
</evidence>
<evidence type="ECO:0000256" key="4">
    <source>
        <dbReference type="ARBA" id="ARBA00022496"/>
    </source>
</evidence>
<dbReference type="SUPFAM" id="SSF52540">
    <property type="entry name" value="P-loop containing nucleoside triphosphate hydrolases"/>
    <property type="match status" value="1"/>
</dbReference>
<dbReference type="InterPro" id="IPR027417">
    <property type="entry name" value="P-loop_NTPase"/>
</dbReference>
<keyword evidence="3" id="KW-1003">Cell membrane</keyword>
<comment type="caution">
    <text evidence="11">The sequence shown here is derived from an EMBL/GenBank/DDBJ whole genome shotgun (WGS) entry which is preliminary data.</text>
</comment>
<dbReference type="SMART" id="SM00382">
    <property type="entry name" value="AAA"/>
    <property type="match status" value="1"/>
</dbReference>
<keyword evidence="7" id="KW-0408">Iron</keyword>
<dbReference type="EMBL" id="BAAAOR010000007">
    <property type="protein sequence ID" value="GAA1508490.1"/>
    <property type="molecule type" value="Genomic_DNA"/>
</dbReference>
<feature type="domain" description="ABC transporter" evidence="10">
    <location>
        <begin position="8"/>
        <end position="244"/>
    </location>
</feature>
<dbReference type="Gene3D" id="3.40.50.300">
    <property type="entry name" value="P-loop containing nucleotide triphosphate hydrolases"/>
    <property type="match status" value="1"/>
</dbReference>
<sequence>MSTHEQRLWTEGVTLGYDRRIISEDLTVVIPDGSFTVIVGANGCGKSTLLRGLARLLKPAHGVVHLDGRSIAGYHSKEVARRLGLLPQAQVAPDGITVVDLVSRGRYPHQSMLRQWSREDEDAVREALAVTHTTDLAGRLVDELSGGQRQRVWLAMALAQRTEILLLDEPTTYLDIAHQVEVLDLCEELTSERGYTLVAVLHDLNLACRYASHLIAMKDGSVVAEGPPAEIVTADLVEEVYGLPCVVTTDPETGTPLVIPRKLRLGSTRAGDASTSPSTGQQEEIR</sequence>
<dbReference type="InterPro" id="IPR003593">
    <property type="entry name" value="AAA+_ATPase"/>
</dbReference>
<dbReference type="PROSITE" id="PS50893">
    <property type="entry name" value="ABC_TRANSPORTER_2"/>
    <property type="match status" value="1"/>
</dbReference>
<dbReference type="InterPro" id="IPR051535">
    <property type="entry name" value="Siderophore_ABC-ATPase"/>
</dbReference>
<keyword evidence="12" id="KW-1185">Reference proteome</keyword>
<dbReference type="PANTHER" id="PTHR42771">
    <property type="entry name" value="IRON(3+)-HYDROXAMATE IMPORT ATP-BINDING PROTEIN FHUC"/>
    <property type="match status" value="1"/>
</dbReference>
<dbReference type="InterPro" id="IPR003439">
    <property type="entry name" value="ABC_transporter-like_ATP-bd"/>
</dbReference>
<gene>
    <name evidence="11" type="ORF">GCM10009788_10910</name>
</gene>
<name>A0ABN2A064_9ACTN</name>
<proteinExistence type="predicted"/>
<dbReference type="Pfam" id="PF00005">
    <property type="entry name" value="ABC_tran"/>
    <property type="match status" value="1"/>
</dbReference>
<evidence type="ECO:0000256" key="7">
    <source>
        <dbReference type="ARBA" id="ARBA00023004"/>
    </source>
</evidence>